<reference evidence="1 2" key="1">
    <citation type="journal article" date="2024" name="J Genomics">
        <title>Draft genome sequencing and assembly of Favolaschia claudopus CIRM-BRFM 2984 isolated from oak limbs.</title>
        <authorList>
            <person name="Navarro D."/>
            <person name="Drula E."/>
            <person name="Chaduli D."/>
            <person name="Cazenave R."/>
            <person name="Ahrendt S."/>
            <person name="Wang J."/>
            <person name="Lipzen A."/>
            <person name="Daum C."/>
            <person name="Barry K."/>
            <person name="Grigoriev I.V."/>
            <person name="Favel A."/>
            <person name="Rosso M.N."/>
            <person name="Martin F."/>
        </authorList>
    </citation>
    <scope>NUCLEOTIDE SEQUENCE [LARGE SCALE GENOMIC DNA]</scope>
    <source>
        <strain evidence="1 2">CIRM-BRFM 2984</strain>
    </source>
</reference>
<dbReference type="Proteomes" id="UP001362999">
    <property type="component" value="Unassembled WGS sequence"/>
</dbReference>
<sequence>MVPLTYRRDWRSFGCRQAKARPRRIKQRIPRLLTPPSVIVFVAAAPRSGAIAMTKTYRRPLTGTSRFGCRQASPAPDA</sequence>
<evidence type="ECO:0000313" key="2">
    <source>
        <dbReference type="Proteomes" id="UP001362999"/>
    </source>
</evidence>
<keyword evidence="2" id="KW-1185">Reference proteome</keyword>
<comment type="caution">
    <text evidence="1">The sequence shown here is derived from an EMBL/GenBank/DDBJ whole genome shotgun (WGS) entry which is preliminary data.</text>
</comment>
<gene>
    <name evidence="1" type="ORF">R3P38DRAFT_3246042</name>
</gene>
<organism evidence="1 2">
    <name type="scientific">Favolaschia claudopus</name>
    <dbReference type="NCBI Taxonomy" id="2862362"/>
    <lineage>
        <taxon>Eukaryota</taxon>
        <taxon>Fungi</taxon>
        <taxon>Dikarya</taxon>
        <taxon>Basidiomycota</taxon>
        <taxon>Agaricomycotina</taxon>
        <taxon>Agaricomycetes</taxon>
        <taxon>Agaricomycetidae</taxon>
        <taxon>Agaricales</taxon>
        <taxon>Marasmiineae</taxon>
        <taxon>Mycenaceae</taxon>
        <taxon>Favolaschia</taxon>
    </lineage>
</organism>
<proteinExistence type="predicted"/>
<dbReference type="AlphaFoldDB" id="A0AAV9YZV4"/>
<dbReference type="EMBL" id="JAWWNJ010000269">
    <property type="protein sequence ID" value="KAK6966493.1"/>
    <property type="molecule type" value="Genomic_DNA"/>
</dbReference>
<protein>
    <submittedName>
        <fullName evidence="1">Uncharacterized protein</fullName>
    </submittedName>
</protein>
<accession>A0AAV9YZV4</accession>
<evidence type="ECO:0000313" key="1">
    <source>
        <dbReference type="EMBL" id="KAK6966493.1"/>
    </source>
</evidence>
<name>A0AAV9YZV4_9AGAR</name>